<name>A0A2K5C2S3_AOTNA</name>
<dbReference type="Gene3D" id="4.10.40.20">
    <property type="match status" value="1"/>
</dbReference>
<dbReference type="InterPro" id="IPR009030">
    <property type="entry name" value="Growth_fac_rcpt_cys_sf"/>
</dbReference>
<keyword evidence="6" id="KW-1015">Disulfide bond</keyword>
<dbReference type="InterPro" id="IPR022321">
    <property type="entry name" value="IGFBP_1-6_chordata"/>
</dbReference>
<evidence type="ECO:0000256" key="6">
    <source>
        <dbReference type="ARBA" id="ARBA00023157"/>
    </source>
</evidence>
<keyword evidence="14" id="KW-1185">Reference proteome</keyword>
<evidence type="ECO:0000256" key="3">
    <source>
        <dbReference type="ARBA" id="ARBA00022525"/>
    </source>
</evidence>
<evidence type="ECO:0000256" key="10">
    <source>
        <dbReference type="SAM" id="SignalP"/>
    </source>
</evidence>
<dbReference type="CTD" id="3484"/>
<dbReference type="PROSITE" id="PS00484">
    <property type="entry name" value="THYROGLOBULIN_1_1"/>
    <property type="match status" value="1"/>
</dbReference>
<feature type="domain" description="Thyroglobulin type-1" evidence="11">
    <location>
        <begin position="153"/>
        <end position="231"/>
    </location>
</feature>
<dbReference type="RefSeq" id="XP_012313979.1">
    <property type="nucleotide sequence ID" value="XM_012458556.2"/>
</dbReference>
<reference evidence="13" key="1">
    <citation type="submission" date="2025-08" db="UniProtKB">
        <authorList>
            <consortium name="Ensembl"/>
        </authorList>
    </citation>
    <scope>IDENTIFICATION</scope>
</reference>
<dbReference type="GO" id="GO:0031994">
    <property type="term" value="F:insulin-like growth factor I binding"/>
    <property type="evidence" value="ECO:0007669"/>
    <property type="project" value="Ensembl"/>
</dbReference>
<dbReference type="SUPFAM" id="SSF57184">
    <property type="entry name" value="Growth factor receptor domain"/>
    <property type="match status" value="1"/>
</dbReference>
<dbReference type="Pfam" id="PF00219">
    <property type="entry name" value="IGFBP"/>
    <property type="match status" value="1"/>
</dbReference>
<dbReference type="CDD" id="cd00191">
    <property type="entry name" value="TY"/>
    <property type="match status" value="1"/>
</dbReference>
<reference evidence="13" key="2">
    <citation type="submission" date="2025-09" db="UniProtKB">
        <authorList>
            <consortium name="Ensembl"/>
        </authorList>
    </citation>
    <scope>IDENTIFICATION</scope>
</reference>
<evidence type="ECO:0000313" key="13">
    <source>
        <dbReference type="Ensembl" id="ENSANAP00000002995.1"/>
    </source>
</evidence>
<dbReference type="GeneTree" id="ENSGT00940000157394"/>
<dbReference type="GO" id="GO:0043567">
    <property type="term" value="P:regulation of insulin-like growth factor receptor signaling pathway"/>
    <property type="evidence" value="ECO:0007669"/>
    <property type="project" value="TreeGrafter"/>
</dbReference>
<protein>
    <recommendedName>
        <fullName evidence="2">Insulin-like growth factor-binding protein 1</fullName>
    </recommendedName>
</protein>
<dbReference type="SUPFAM" id="SSF57610">
    <property type="entry name" value="Thyroglobulin type-1 domain"/>
    <property type="match status" value="1"/>
</dbReference>
<evidence type="ECO:0000256" key="1">
    <source>
        <dbReference type="ARBA" id="ARBA00004613"/>
    </source>
</evidence>
<keyword evidence="4" id="KW-0597">Phosphoprotein</keyword>
<proteinExistence type="predicted"/>
<accession>A0A2K5C2S3</accession>
<organism evidence="13 14">
    <name type="scientific">Aotus nancymaae</name>
    <name type="common">Ma's night monkey</name>
    <dbReference type="NCBI Taxonomy" id="37293"/>
    <lineage>
        <taxon>Eukaryota</taxon>
        <taxon>Metazoa</taxon>
        <taxon>Chordata</taxon>
        <taxon>Craniata</taxon>
        <taxon>Vertebrata</taxon>
        <taxon>Euteleostomi</taxon>
        <taxon>Mammalia</taxon>
        <taxon>Eutheria</taxon>
        <taxon>Euarchontoglires</taxon>
        <taxon>Primates</taxon>
        <taxon>Haplorrhini</taxon>
        <taxon>Platyrrhini</taxon>
        <taxon>Aotidae</taxon>
        <taxon>Aotus</taxon>
    </lineage>
</organism>
<dbReference type="AlphaFoldDB" id="A0A2K5C2S3"/>
<comment type="subcellular location">
    <subcellularLocation>
        <location evidence="1">Secreted</location>
    </subcellularLocation>
</comment>
<gene>
    <name evidence="13" type="primary">IGFBP1</name>
</gene>
<dbReference type="GO" id="GO:0005615">
    <property type="term" value="C:extracellular space"/>
    <property type="evidence" value="ECO:0007669"/>
    <property type="project" value="TreeGrafter"/>
</dbReference>
<dbReference type="STRING" id="37293.ENSANAP00000002995"/>
<dbReference type="OMA" id="NNSKEPC"/>
<dbReference type="SMART" id="SM00121">
    <property type="entry name" value="IB"/>
    <property type="match status" value="1"/>
</dbReference>
<dbReference type="Pfam" id="PF00086">
    <property type="entry name" value="Thyroglobulin_1"/>
    <property type="match status" value="1"/>
</dbReference>
<dbReference type="PROSITE" id="PS51323">
    <property type="entry name" value="IGFBP_N_2"/>
    <property type="match status" value="1"/>
</dbReference>
<keyword evidence="3" id="KW-0964">Secreted</keyword>
<feature type="signal peptide" evidence="10">
    <location>
        <begin position="1"/>
        <end position="23"/>
    </location>
</feature>
<dbReference type="InterPro" id="IPR036857">
    <property type="entry name" value="Thyroglobulin_1_sf"/>
</dbReference>
<dbReference type="GO" id="GO:0005794">
    <property type="term" value="C:Golgi apparatus"/>
    <property type="evidence" value="ECO:0007669"/>
    <property type="project" value="Ensembl"/>
</dbReference>
<dbReference type="InterPro" id="IPR000867">
    <property type="entry name" value="IGFBP-like"/>
</dbReference>
<dbReference type="KEGG" id="anan:105721484"/>
<dbReference type="Ensembl" id="ENSANAT00000020587.1">
    <property type="protein sequence ID" value="ENSANAP00000002995.1"/>
    <property type="gene ID" value="ENSANAG00000019387.1"/>
</dbReference>
<dbReference type="OrthoDB" id="9926277at2759"/>
<evidence type="ECO:0000313" key="14">
    <source>
        <dbReference type="Proteomes" id="UP000233020"/>
    </source>
</evidence>
<evidence type="ECO:0000259" key="12">
    <source>
        <dbReference type="PROSITE" id="PS51323"/>
    </source>
</evidence>
<evidence type="ECO:0000256" key="8">
    <source>
        <dbReference type="ARBA" id="ARBA00049694"/>
    </source>
</evidence>
<comment type="caution">
    <text evidence="9">Lacks conserved residue(s) required for the propagation of feature annotation.</text>
</comment>
<evidence type="ECO:0000256" key="9">
    <source>
        <dbReference type="PROSITE-ProRule" id="PRU00500"/>
    </source>
</evidence>
<feature type="domain" description="IGFBP N-terminal" evidence="12">
    <location>
        <begin position="24"/>
        <end position="105"/>
    </location>
</feature>
<sequence>MLEVLAAGVWPVLLLLTAQVTAGARWQCEPCPPEKLTNCDPVPDTCLEVTRYASCDCCPVCALTLGESCGVKTARCARGLTCQPLPGEKKPLRSLILGKGVCIQKSAKAEATDDTDTFGEELMENSHRPASSIQDRSMADGRTDIEITNNNSKEPCRRELYRVLDNLAKIEESTGERVYRFYLPNCNKNGFYHPKQCESALDGGPRLCWCVYPWNGKRIPGSPESRVDPDCDLYVNAQN</sequence>
<dbReference type="PRINTS" id="PR01976">
    <property type="entry name" value="IGFBPFAMILY"/>
</dbReference>
<dbReference type="GeneID" id="105721484"/>
<dbReference type="SMART" id="SM00211">
    <property type="entry name" value="TY"/>
    <property type="match status" value="1"/>
</dbReference>
<dbReference type="PANTHER" id="PTHR11551">
    <property type="entry name" value="INSULIN-LIKE GROWTH FACTOR BINDING PROTEIN"/>
    <property type="match status" value="1"/>
</dbReference>
<feature type="chain" id="PRO_5014426592" description="Insulin-like growth factor-binding protein 1" evidence="10">
    <location>
        <begin position="24"/>
        <end position="239"/>
    </location>
</feature>
<keyword evidence="5 10" id="KW-0732">Signal</keyword>
<dbReference type="PRINTS" id="PR01977">
    <property type="entry name" value="IGFBPFAMILY1"/>
</dbReference>
<evidence type="ECO:0000256" key="4">
    <source>
        <dbReference type="ARBA" id="ARBA00022553"/>
    </source>
</evidence>
<dbReference type="Proteomes" id="UP000233020">
    <property type="component" value="Unplaced"/>
</dbReference>
<dbReference type="FunFam" id="4.10.800.10:FF:000002">
    <property type="entry name" value="Insulin-like growth factor-binding protein 2"/>
    <property type="match status" value="1"/>
</dbReference>
<dbReference type="GO" id="GO:0090090">
    <property type="term" value="P:negative regulation of canonical Wnt signaling pathway"/>
    <property type="evidence" value="ECO:0007669"/>
    <property type="project" value="UniProtKB-ARBA"/>
</dbReference>
<dbReference type="Gene3D" id="4.10.800.10">
    <property type="entry name" value="Thyroglobulin type-1"/>
    <property type="match status" value="1"/>
</dbReference>
<evidence type="ECO:0000256" key="2">
    <source>
        <dbReference type="ARBA" id="ARBA00013675"/>
    </source>
</evidence>
<dbReference type="InterPro" id="IPR000716">
    <property type="entry name" value="Thyroglobulin_1"/>
</dbReference>
<dbReference type="GO" id="GO:0031995">
    <property type="term" value="F:insulin-like growth factor II binding"/>
    <property type="evidence" value="ECO:0007669"/>
    <property type="project" value="Ensembl"/>
</dbReference>
<evidence type="ECO:0000256" key="5">
    <source>
        <dbReference type="ARBA" id="ARBA00022729"/>
    </source>
</evidence>
<evidence type="ECO:0000259" key="11">
    <source>
        <dbReference type="PROSITE" id="PS51162"/>
    </source>
</evidence>
<dbReference type="FunFam" id="4.10.40.20:FF:000001">
    <property type="entry name" value="Insulin-like growth factor binding protein 5"/>
    <property type="match status" value="1"/>
</dbReference>
<comment type="subunit">
    <text evidence="8">Binds equally well IGF1 and IGF2. Interacts with integrin ITGA5:ITGB1. Interacts with VHL; this interaction inhibits HIF1A degradation.</text>
</comment>
<dbReference type="InterPro" id="IPR022322">
    <property type="entry name" value="IGFBP1"/>
</dbReference>
<dbReference type="PANTHER" id="PTHR11551:SF6">
    <property type="entry name" value="INSULIN-LIKE GROWTH FACTOR-BINDING PROTEIN 1"/>
    <property type="match status" value="1"/>
</dbReference>
<keyword evidence="7" id="KW-0340">Growth factor binding</keyword>
<evidence type="ECO:0000256" key="7">
    <source>
        <dbReference type="ARBA" id="ARBA00023183"/>
    </source>
</evidence>
<dbReference type="PROSITE" id="PS51162">
    <property type="entry name" value="THYROGLOBULIN_1_2"/>
    <property type="match status" value="1"/>
</dbReference>